<dbReference type="GO" id="GO:0003796">
    <property type="term" value="F:lysozyme activity"/>
    <property type="evidence" value="ECO:0007669"/>
    <property type="project" value="UniProtKB-EC"/>
</dbReference>
<dbReference type="GO" id="GO:0009253">
    <property type="term" value="P:peptidoglycan catabolic process"/>
    <property type="evidence" value="ECO:0007669"/>
    <property type="project" value="InterPro"/>
</dbReference>
<dbReference type="InterPro" id="IPR033907">
    <property type="entry name" value="Endolysin_autolysin"/>
</dbReference>
<keyword evidence="3" id="KW-1035">Host cytoplasm</keyword>
<dbReference type="PANTHER" id="PTHR38107:SF3">
    <property type="entry name" value="LYSOZYME RRRD-RELATED"/>
    <property type="match status" value="1"/>
</dbReference>
<keyword evidence="4" id="KW-0378">Hydrolase</keyword>
<dbReference type="RefSeq" id="WP_109009266.1">
    <property type="nucleotide sequence ID" value="NZ_BDUD01000001.1"/>
</dbReference>
<proteinExistence type="inferred from homology"/>
<evidence type="ECO:0000256" key="3">
    <source>
        <dbReference type="ARBA" id="ARBA00023200"/>
    </source>
</evidence>
<dbReference type="EMBL" id="BDUD01000001">
    <property type="protein sequence ID" value="GBG19470.1"/>
    <property type="molecule type" value="Genomic_DNA"/>
</dbReference>
<dbReference type="GO" id="GO:0016998">
    <property type="term" value="P:cell wall macromolecule catabolic process"/>
    <property type="evidence" value="ECO:0007669"/>
    <property type="project" value="InterPro"/>
</dbReference>
<comment type="catalytic activity">
    <reaction evidence="4">
        <text>Hydrolysis of (1-&gt;4)-beta-linkages between N-acetylmuramic acid and N-acetyl-D-glucosamine residues in a peptidoglycan and between N-acetyl-D-glucosamine residues in chitodextrins.</text>
        <dbReference type="EC" id="3.2.1.17"/>
    </reaction>
</comment>
<dbReference type="GO" id="GO:0042742">
    <property type="term" value="P:defense response to bacterium"/>
    <property type="evidence" value="ECO:0007669"/>
    <property type="project" value="UniProtKB-KW"/>
</dbReference>
<evidence type="ECO:0000256" key="2">
    <source>
        <dbReference type="ARBA" id="ARBA00022638"/>
    </source>
</evidence>
<dbReference type="Gene3D" id="1.10.530.40">
    <property type="match status" value="1"/>
</dbReference>
<reference evidence="5 6" key="1">
    <citation type="submission" date="2017-06" db="EMBL/GenBank/DDBJ databases">
        <title>Genome sequencing of cyanobaciteial culture collection at National Institute for Environmental Studies (NIES).</title>
        <authorList>
            <person name="Hirose Y."/>
            <person name="Shimura Y."/>
            <person name="Fujisawa T."/>
            <person name="Nakamura Y."/>
            <person name="Kawachi M."/>
        </authorList>
    </citation>
    <scope>NUCLEOTIDE SEQUENCE [LARGE SCALE GENOMIC DNA]</scope>
    <source>
        <strain evidence="5 6">NIES-4072</strain>
    </source>
</reference>
<evidence type="ECO:0000256" key="1">
    <source>
        <dbReference type="ARBA" id="ARBA00022529"/>
    </source>
</evidence>
<organism evidence="5 6">
    <name type="scientific">Nostoc commune NIES-4072</name>
    <dbReference type="NCBI Taxonomy" id="2005467"/>
    <lineage>
        <taxon>Bacteria</taxon>
        <taxon>Bacillati</taxon>
        <taxon>Cyanobacteriota</taxon>
        <taxon>Cyanophyceae</taxon>
        <taxon>Nostocales</taxon>
        <taxon>Nostocaceae</taxon>
        <taxon>Nostoc</taxon>
    </lineage>
</organism>
<dbReference type="Proteomes" id="UP000245124">
    <property type="component" value="Unassembled WGS sequence"/>
</dbReference>
<keyword evidence="6" id="KW-1185">Reference proteome</keyword>
<comment type="caution">
    <text evidence="5">The sequence shown here is derived from an EMBL/GenBank/DDBJ whole genome shotgun (WGS) entry which is preliminary data.</text>
</comment>
<evidence type="ECO:0000313" key="6">
    <source>
        <dbReference type="Proteomes" id="UP000245124"/>
    </source>
</evidence>
<sequence>MTNLPTPGVDLIKEFEGCNLRAYPDPLTGGKPITIGWGATKKLDGSNWQLGETITQDEADKLLVTQLEKNYLPPLQKIPSWSDLTTNQKGAILSFSYNLGSNFYNASGFTSISRLLKNPELWSDAKEVERIFSLYCNPGSSVEVGLRRRRIAEAKLWLNHYSVQS</sequence>
<dbReference type="InterPro" id="IPR023346">
    <property type="entry name" value="Lysozyme-like_dom_sf"/>
</dbReference>
<dbReference type="GO" id="GO:0031640">
    <property type="term" value="P:killing of cells of another organism"/>
    <property type="evidence" value="ECO:0007669"/>
    <property type="project" value="UniProtKB-KW"/>
</dbReference>
<dbReference type="CDD" id="cd00737">
    <property type="entry name" value="lyz_endolysin_autolysin"/>
    <property type="match status" value="1"/>
</dbReference>
<dbReference type="InterPro" id="IPR051018">
    <property type="entry name" value="Bacteriophage_GH24"/>
</dbReference>
<comment type="similarity">
    <text evidence="4">Belongs to the glycosyl hydrolase 24 family.</text>
</comment>
<keyword evidence="1 4" id="KW-0929">Antimicrobial</keyword>
<dbReference type="InterPro" id="IPR002196">
    <property type="entry name" value="Glyco_hydro_24"/>
</dbReference>
<protein>
    <recommendedName>
        <fullName evidence="4">Lysozyme</fullName>
        <ecNumber evidence="4">3.2.1.17</ecNumber>
    </recommendedName>
</protein>
<keyword evidence="4" id="KW-0326">Glycosidase</keyword>
<keyword evidence="2 4" id="KW-0081">Bacteriolytic enzyme</keyword>
<name>A0A2R5FL14_NOSCO</name>
<dbReference type="SUPFAM" id="SSF53955">
    <property type="entry name" value="Lysozyme-like"/>
    <property type="match status" value="1"/>
</dbReference>
<dbReference type="EC" id="3.2.1.17" evidence="4"/>
<dbReference type="InterPro" id="IPR023347">
    <property type="entry name" value="Lysozyme_dom_sf"/>
</dbReference>
<accession>A0A2R5FL14</accession>
<gene>
    <name evidence="5" type="ORF">NIES4072_31380</name>
</gene>
<dbReference type="PANTHER" id="PTHR38107">
    <property type="match status" value="1"/>
</dbReference>
<dbReference type="AlphaFoldDB" id="A0A2R5FL14"/>
<evidence type="ECO:0000313" key="5">
    <source>
        <dbReference type="EMBL" id="GBG19470.1"/>
    </source>
</evidence>
<dbReference type="Pfam" id="PF00959">
    <property type="entry name" value="Phage_lysozyme"/>
    <property type="match status" value="1"/>
</dbReference>
<dbReference type="OrthoDB" id="529831at2"/>
<evidence type="ECO:0000256" key="4">
    <source>
        <dbReference type="RuleBase" id="RU003788"/>
    </source>
</evidence>